<reference evidence="1 2" key="1">
    <citation type="submission" date="2020-08" db="EMBL/GenBank/DDBJ databases">
        <title>Genomic Encyclopedia of Type Strains, Phase IV (KMG-IV): sequencing the most valuable type-strain genomes for metagenomic binning, comparative biology and taxonomic classification.</title>
        <authorList>
            <person name="Goeker M."/>
        </authorList>
    </citation>
    <scope>NUCLEOTIDE SEQUENCE [LARGE SCALE GENOMIC DNA]</scope>
    <source>
        <strain evidence="1 2">DSM 102044</strain>
    </source>
</reference>
<sequence>MNQSLNMFISQKLEQSISDILELPIAKDRKAILEELIHYVTKTLDAGKKVNLNFICTHNSRRSQISQVWAHVAAFYYGLEIACFSGGVEVTAFNPRAILALKNQGFKIDFEQDENPVYKLYFSKSENPITAFSKLYSDPANPNEGFAAVMTCDHADQNCPFIPGAEARISLQFEDPKKYDDTPLESEMYSARSLQIASELFYAFKRVKERRL</sequence>
<name>A0A841MMT9_9BACT</name>
<accession>A0A841MMT9</accession>
<dbReference type="GO" id="GO:0008794">
    <property type="term" value="F:arsenate reductase (glutaredoxin) activity"/>
    <property type="evidence" value="ECO:0007669"/>
    <property type="project" value="UniProtKB-EC"/>
</dbReference>
<organism evidence="1 2">
    <name type="scientific">Algoriphagus iocasae</name>
    <dbReference type="NCBI Taxonomy" id="1836499"/>
    <lineage>
        <taxon>Bacteria</taxon>
        <taxon>Pseudomonadati</taxon>
        <taxon>Bacteroidota</taxon>
        <taxon>Cytophagia</taxon>
        <taxon>Cytophagales</taxon>
        <taxon>Cyclobacteriaceae</taxon>
        <taxon>Algoriphagus</taxon>
    </lineage>
</organism>
<evidence type="ECO:0000313" key="1">
    <source>
        <dbReference type="EMBL" id="MBB6325536.1"/>
    </source>
</evidence>
<proteinExistence type="predicted"/>
<keyword evidence="1" id="KW-0560">Oxidoreductase</keyword>
<dbReference type="PANTHER" id="PTHR43428">
    <property type="entry name" value="ARSENATE REDUCTASE"/>
    <property type="match status" value="1"/>
</dbReference>
<dbReference type="RefSeq" id="WP_246388314.1">
    <property type="nucleotide sequence ID" value="NZ_JACIJO010000001.1"/>
</dbReference>
<gene>
    <name evidence="1" type="ORF">FHS59_001151</name>
</gene>
<dbReference type="AlphaFoldDB" id="A0A841MMT9"/>
<comment type="caution">
    <text evidence="1">The sequence shown here is derived from an EMBL/GenBank/DDBJ whole genome shotgun (WGS) entry which is preliminary data.</text>
</comment>
<keyword evidence="2" id="KW-1185">Reference proteome</keyword>
<dbReference type="InterPro" id="IPR036196">
    <property type="entry name" value="Ptyr_pPase_sf"/>
</dbReference>
<protein>
    <submittedName>
        <fullName evidence="1">Arsenate reductase</fullName>
        <ecNumber evidence="1">1.20.4.1</ecNumber>
    </submittedName>
</protein>
<dbReference type="Gene3D" id="3.40.50.2300">
    <property type="match status" value="1"/>
</dbReference>
<dbReference type="EMBL" id="JACIJO010000001">
    <property type="protein sequence ID" value="MBB6325536.1"/>
    <property type="molecule type" value="Genomic_DNA"/>
</dbReference>
<dbReference type="EC" id="1.20.4.1" evidence="1"/>
<dbReference type="PANTHER" id="PTHR43428:SF1">
    <property type="entry name" value="ARSENATE REDUCTASE"/>
    <property type="match status" value="1"/>
</dbReference>
<dbReference type="Proteomes" id="UP000588604">
    <property type="component" value="Unassembled WGS sequence"/>
</dbReference>
<evidence type="ECO:0000313" key="2">
    <source>
        <dbReference type="Proteomes" id="UP000588604"/>
    </source>
</evidence>
<dbReference type="SUPFAM" id="SSF52788">
    <property type="entry name" value="Phosphotyrosine protein phosphatases I"/>
    <property type="match status" value="1"/>
</dbReference>